<evidence type="ECO:0000256" key="4">
    <source>
        <dbReference type="ARBA" id="ARBA00023204"/>
    </source>
</evidence>
<evidence type="ECO:0000256" key="3">
    <source>
        <dbReference type="ARBA" id="ARBA00022801"/>
    </source>
</evidence>
<dbReference type="NCBIfam" id="TIGR00567">
    <property type="entry name" value="3mg"/>
    <property type="match status" value="1"/>
</dbReference>
<proteinExistence type="inferred from homology"/>
<dbReference type="InterPro" id="IPR036995">
    <property type="entry name" value="MPG_sf"/>
</dbReference>
<keyword evidence="4" id="KW-0234">DNA repair</keyword>
<evidence type="ECO:0000256" key="1">
    <source>
        <dbReference type="ARBA" id="ARBA00009232"/>
    </source>
</evidence>
<evidence type="ECO:0008006" key="7">
    <source>
        <dbReference type="Google" id="ProtNLM"/>
    </source>
</evidence>
<dbReference type="FunFam" id="3.10.300.10:FF:000001">
    <property type="entry name" value="Putative 3-methyladenine DNA glycosylase"/>
    <property type="match status" value="1"/>
</dbReference>
<keyword evidence="2" id="KW-0227">DNA damage</keyword>
<comment type="similarity">
    <text evidence="1">Belongs to the DNA glycosylase MPG family.</text>
</comment>
<evidence type="ECO:0000313" key="6">
    <source>
        <dbReference type="EMBL" id="KKN51623.1"/>
    </source>
</evidence>
<reference evidence="6" key="1">
    <citation type="journal article" date="2015" name="Nature">
        <title>Complex archaea that bridge the gap between prokaryotes and eukaryotes.</title>
        <authorList>
            <person name="Spang A."/>
            <person name="Saw J.H."/>
            <person name="Jorgensen S.L."/>
            <person name="Zaremba-Niedzwiedzka K."/>
            <person name="Martijn J."/>
            <person name="Lind A.E."/>
            <person name="van Eijk R."/>
            <person name="Schleper C."/>
            <person name="Guy L."/>
            <person name="Ettema T.J."/>
        </authorList>
    </citation>
    <scope>NUCLEOTIDE SEQUENCE</scope>
</reference>
<keyword evidence="5" id="KW-0472">Membrane</keyword>
<dbReference type="PANTHER" id="PTHR10429">
    <property type="entry name" value="DNA-3-METHYLADENINE GLYCOSYLASE"/>
    <property type="match status" value="1"/>
</dbReference>
<keyword evidence="3" id="KW-0378">Hydrolase</keyword>
<accession>A0A0F9UDC8</accession>
<dbReference type="Gene3D" id="3.10.300.10">
    <property type="entry name" value="Methylpurine-DNA glycosylase (MPG)"/>
    <property type="match status" value="1"/>
</dbReference>
<dbReference type="InterPro" id="IPR011034">
    <property type="entry name" value="Formyl_transferase-like_C_sf"/>
</dbReference>
<dbReference type="HAMAP" id="MF_00527">
    <property type="entry name" value="3MGH"/>
    <property type="match status" value="1"/>
</dbReference>
<dbReference type="GO" id="GO:0006284">
    <property type="term" value="P:base-excision repair"/>
    <property type="evidence" value="ECO:0007669"/>
    <property type="project" value="InterPro"/>
</dbReference>
<dbReference type="GO" id="GO:0003677">
    <property type="term" value="F:DNA binding"/>
    <property type="evidence" value="ECO:0007669"/>
    <property type="project" value="InterPro"/>
</dbReference>
<sequence length="201" mass="23382">MTDFKRLNREFFSRNTITVAKELLGKYLVRETEKDTMVGEIMEVEAYLGPGDKASHSYNYKKTKRTMVMYEKPGIIYVYLIYGMYYCLNVITEKKDMPCAILIRSLFPVEGIELMLDNRMVKIGKNFKNLTDGPGKLCMSLGITKEEFNLTDSCSPDSKLFFTQGKDIDEKNIIRKKRIGIEYAEEDKDLLLRYILVNEQD</sequence>
<gene>
    <name evidence="6" type="ORF">LCGC14_0620770</name>
</gene>
<evidence type="ECO:0000256" key="5">
    <source>
        <dbReference type="SAM" id="Phobius"/>
    </source>
</evidence>
<dbReference type="EMBL" id="LAZR01001055">
    <property type="protein sequence ID" value="KKN51623.1"/>
    <property type="molecule type" value="Genomic_DNA"/>
</dbReference>
<dbReference type="PANTHER" id="PTHR10429:SF0">
    <property type="entry name" value="DNA-3-METHYLADENINE GLYCOSYLASE"/>
    <property type="match status" value="1"/>
</dbReference>
<protein>
    <recommendedName>
        <fullName evidence="7">3-methyladenine DNA glycosylase</fullName>
    </recommendedName>
</protein>
<evidence type="ECO:0000256" key="2">
    <source>
        <dbReference type="ARBA" id="ARBA00022763"/>
    </source>
</evidence>
<organism evidence="6">
    <name type="scientific">marine sediment metagenome</name>
    <dbReference type="NCBI Taxonomy" id="412755"/>
    <lineage>
        <taxon>unclassified sequences</taxon>
        <taxon>metagenomes</taxon>
        <taxon>ecological metagenomes</taxon>
    </lineage>
</organism>
<comment type="caution">
    <text evidence="6">The sequence shown here is derived from an EMBL/GenBank/DDBJ whole genome shotgun (WGS) entry which is preliminary data.</text>
</comment>
<name>A0A0F9UDC8_9ZZZZ</name>
<dbReference type="Pfam" id="PF02245">
    <property type="entry name" value="Pur_DNA_glyco"/>
    <property type="match status" value="1"/>
</dbReference>
<dbReference type="InterPro" id="IPR003180">
    <property type="entry name" value="MPG"/>
</dbReference>
<keyword evidence="5" id="KW-1133">Transmembrane helix</keyword>
<dbReference type="SUPFAM" id="SSF50486">
    <property type="entry name" value="FMT C-terminal domain-like"/>
    <property type="match status" value="1"/>
</dbReference>
<dbReference type="AlphaFoldDB" id="A0A0F9UDC8"/>
<keyword evidence="5" id="KW-0812">Transmembrane</keyword>
<dbReference type="GO" id="GO:0003905">
    <property type="term" value="F:alkylbase DNA N-glycosylase activity"/>
    <property type="evidence" value="ECO:0007669"/>
    <property type="project" value="InterPro"/>
</dbReference>
<dbReference type="CDD" id="cd00540">
    <property type="entry name" value="AAG"/>
    <property type="match status" value="1"/>
</dbReference>
<feature type="transmembrane region" description="Helical" evidence="5">
    <location>
        <begin position="74"/>
        <end position="92"/>
    </location>
</feature>